<feature type="domain" description="Lysozyme inhibitor LprI-like N-terminal" evidence="6">
    <location>
        <begin position="133"/>
        <end position="213"/>
    </location>
</feature>
<dbReference type="InterPro" id="IPR036328">
    <property type="entry name" value="MliC_sf"/>
</dbReference>
<evidence type="ECO:0000256" key="4">
    <source>
        <dbReference type="ARBA" id="ARBA00023288"/>
    </source>
</evidence>
<dbReference type="InterPro" id="IPR009739">
    <property type="entry name" value="LprI-like_N"/>
</dbReference>
<feature type="domain" description="C-type lysozyme inhibitor" evidence="7">
    <location>
        <begin position="236"/>
        <end position="306"/>
    </location>
</feature>
<dbReference type="InterPro" id="IPR018660">
    <property type="entry name" value="MliC"/>
</dbReference>
<dbReference type="Proteomes" id="UP000436016">
    <property type="component" value="Unassembled WGS sequence"/>
</dbReference>
<dbReference type="Pfam" id="PF07007">
    <property type="entry name" value="LprI"/>
    <property type="match status" value="1"/>
</dbReference>
<comment type="caution">
    <text evidence="8">The sequence shown here is derived from an EMBL/GenBank/DDBJ whole genome shotgun (WGS) entry which is preliminary data.</text>
</comment>
<reference evidence="8 9" key="1">
    <citation type="submission" date="2019-12" db="EMBL/GenBank/DDBJ databases">
        <title>Strain KN286 was isolated from seawater, which was collected from Caroline Seamount in the tropical western Pacific.</title>
        <authorList>
            <person name="Wang Q."/>
        </authorList>
    </citation>
    <scope>NUCLEOTIDE SEQUENCE [LARGE SCALE GENOMIC DNA]</scope>
    <source>
        <strain evidence="8 9">KN286</strain>
    </source>
</reference>
<feature type="signal peptide" evidence="5">
    <location>
        <begin position="1"/>
        <end position="25"/>
    </location>
</feature>
<protein>
    <submittedName>
        <fullName evidence="8">SH3 domain-containing protein</fullName>
    </submittedName>
</protein>
<gene>
    <name evidence="8" type="ORF">GSH16_00630</name>
</gene>
<evidence type="ECO:0000256" key="1">
    <source>
        <dbReference type="ARBA" id="ARBA00022729"/>
    </source>
</evidence>
<evidence type="ECO:0000256" key="5">
    <source>
        <dbReference type="SAM" id="SignalP"/>
    </source>
</evidence>
<organism evidence="8 9">
    <name type="scientific">Oceanomicrobium pacificus</name>
    <dbReference type="NCBI Taxonomy" id="2692916"/>
    <lineage>
        <taxon>Bacteria</taxon>
        <taxon>Pseudomonadati</taxon>
        <taxon>Pseudomonadota</taxon>
        <taxon>Alphaproteobacteria</taxon>
        <taxon>Rhodobacterales</taxon>
        <taxon>Paracoccaceae</taxon>
        <taxon>Oceanomicrobium</taxon>
    </lineage>
</organism>
<keyword evidence="2" id="KW-0472">Membrane</keyword>
<dbReference type="PANTHER" id="PTHR37549">
    <property type="entry name" value="LIPOPROTEIN LPRI"/>
    <property type="match status" value="1"/>
</dbReference>
<dbReference type="GO" id="GO:0005576">
    <property type="term" value="C:extracellular region"/>
    <property type="evidence" value="ECO:0007669"/>
    <property type="project" value="TreeGrafter"/>
</dbReference>
<dbReference type="RefSeq" id="WP_160850923.1">
    <property type="nucleotide sequence ID" value="NZ_WUWG01000001.1"/>
</dbReference>
<evidence type="ECO:0000259" key="6">
    <source>
        <dbReference type="Pfam" id="PF07007"/>
    </source>
</evidence>
<dbReference type="Gene3D" id="2.40.128.200">
    <property type="match status" value="1"/>
</dbReference>
<dbReference type="EMBL" id="WUWG01000001">
    <property type="protein sequence ID" value="MXU63931.1"/>
    <property type="molecule type" value="Genomic_DNA"/>
</dbReference>
<dbReference type="AlphaFoldDB" id="A0A6B0TYE4"/>
<proteinExistence type="predicted"/>
<keyword evidence="4" id="KW-0449">Lipoprotein</keyword>
<dbReference type="SUPFAM" id="SSF141488">
    <property type="entry name" value="YdhA-like"/>
    <property type="match status" value="1"/>
</dbReference>
<keyword evidence="3" id="KW-0564">Palmitate</keyword>
<dbReference type="InterPro" id="IPR052755">
    <property type="entry name" value="Lysozyme_Inhibitor_LprI"/>
</dbReference>
<keyword evidence="9" id="KW-1185">Reference proteome</keyword>
<dbReference type="PANTHER" id="PTHR37549:SF1">
    <property type="entry name" value="LIPOPROTEIN LPRI"/>
    <property type="match status" value="1"/>
</dbReference>
<dbReference type="Gene3D" id="1.20.1270.180">
    <property type="match status" value="1"/>
</dbReference>
<evidence type="ECO:0000313" key="8">
    <source>
        <dbReference type="EMBL" id="MXU63931.1"/>
    </source>
</evidence>
<evidence type="ECO:0000256" key="3">
    <source>
        <dbReference type="ARBA" id="ARBA00023139"/>
    </source>
</evidence>
<evidence type="ECO:0000313" key="9">
    <source>
        <dbReference type="Proteomes" id="UP000436016"/>
    </source>
</evidence>
<dbReference type="Gene3D" id="2.30.30.40">
    <property type="entry name" value="SH3 Domains"/>
    <property type="match status" value="1"/>
</dbReference>
<keyword evidence="1 5" id="KW-0732">Signal</keyword>
<sequence length="315" mass="33605">MRFSEAVRALALTLPLCLPALPVGAEASGPDYFQVTGVASDDVLNLRDGPSAASAKIGTIPHDADGLANLGCEGGMSYAEWEKASAEEREKAAKTRWCKVSYKGQEGYVAGWFLGEGSAPAQMAADEGPSFDCAKAESAAEELVCTTPVLAALDREMARLYRLAVDSPNLDADRAAELKAMQRGWIKGRDDCWKATDGLERCVAENYALRLEELRVGYANARSDDGAGITTGPYAYACEGLDALVSASFINADPPMAVLRWRDTVIVPVSEPSASGAKYGVESFDGRYEFFTKGTEALLTLPGQETMTCAQEEIG</sequence>
<evidence type="ECO:0000259" key="7">
    <source>
        <dbReference type="Pfam" id="PF09864"/>
    </source>
</evidence>
<evidence type="ECO:0000256" key="2">
    <source>
        <dbReference type="ARBA" id="ARBA00023136"/>
    </source>
</evidence>
<name>A0A6B0TYE4_9RHOB</name>
<accession>A0A6B0TYE4</accession>
<dbReference type="Pfam" id="PF09864">
    <property type="entry name" value="MliC"/>
    <property type="match status" value="1"/>
</dbReference>
<feature type="chain" id="PRO_5025551049" evidence="5">
    <location>
        <begin position="26"/>
        <end position="315"/>
    </location>
</feature>